<dbReference type="NCBIfam" id="NF038353">
    <property type="entry name" value="FxLYD_dom"/>
    <property type="match status" value="1"/>
</dbReference>
<comment type="caution">
    <text evidence="1">The sequence shown here is derived from an EMBL/GenBank/DDBJ whole genome shotgun (WGS) entry which is preliminary data.</text>
</comment>
<dbReference type="InterPro" id="IPR047676">
    <property type="entry name" value="FxLYD_dom"/>
</dbReference>
<name>A0ABT8M6N6_9EURY</name>
<dbReference type="Proteomes" id="UP001168338">
    <property type="component" value="Unassembled WGS sequence"/>
</dbReference>
<dbReference type="InterPro" id="IPR013783">
    <property type="entry name" value="Ig-like_fold"/>
</dbReference>
<keyword evidence="2" id="KW-1185">Reference proteome</keyword>
<evidence type="ECO:0000313" key="1">
    <source>
        <dbReference type="EMBL" id="MDN7023592.1"/>
    </source>
</evidence>
<organism evidence="1 2">
    <name type="scientific">Methanoculleus frigidifontis</name>
    <dbReference type="NCBI Taxonomy" id="2584085"/>
    <lineage>
        <taxon>Archaea</taxon>
        <taxon>Methanobacteriati</taxon>
        <taxon>Methanobacteriota</taxon>
        <taxon>Stenosarchaea group</taxon>
        <taxon>Methanomicrobia</taxon>
        <taxon>Methanomicrobiales</taxon>
        <taxon>Methanomicrobiaceae</taxon>
        <taxon>Methanoculleus</taxon>
    </lineage>
</organism>
<dbReference type="RefSeq" id="WP_301662635.1">
    <property type="nucleotide sequence ID" value="NZ_VCYH01000001.1"/>
</dbReference>
<proteinExistence type="predicted"/>
<dbReference type="EMBL" id="VCYH01000001">
    <property type="protein sequence ID" value="MDN7023592.1"/>
    <property type="molecule type" value="Genomic_DNA"/>
</dbReference>
<gene>
    <name evidence="1" type="ORF">FGU65_01540</name>
</gene>
<dbReference type="Gene3D" id="2.60.40.10">
    <property type="entry name" value="Immunoglobulins"/>
    <property type="match status" value="1"/>
</dbReference>
<protein>
    <submittedName>
        <fullName evidence="1">Uncharacterized protein</fullName>
    </submittedName>
</protein>
<reference evidence="1" key="1">
    <citation type="submission" date="2019-05" db="EMBL/GenBank/DDBJ databases">
        <title>Methanoculleus sp. FWC-SCC1, a methanogenic archaeon isolated from deep marine cold seep.</title>
        <authorList>
            <person name="Chen Y.-W."/>
            <person name="Chen S.-C."/>
            <person name="Teng N.-H."/>
            <person name="Lai M.-C."/>
        </authorList>
    </citation>
    <scope>NUCLEOTIDE SEQUENCE</scope>
    <source>
        <strain evidence="1">FWC-SCC1</strain>
    </source>
</reference>
<accession>A0ABT8M6N6</accession>
<sequence length="138" mass="14797">MTRLSRNLVLLLLAGCALTGVLVISYGILLAAGTADLAISFGPAESYDYLGPDDIGVLPTPVYSRNFTITNEGAAPVENVKVTYTFSDPAGSLIIDAGSYRIPKLAPGEGRTFCAEYSNVREKAFDLTVKCRYVRKVV</sequence>
<evidence type="ECO:0000313" key="2">
    <source>
        <dbReference type="Proteomes" id="UP001168338"/>
    </source>
</evidence>